<evidence type="ECO:0000313" key="4">
    <source>
        <dbReference type="Proteomes" id="UP000468591"/>
    </source>
</evidence>
<dbReference type="RefSeq" id="WP_164352267.1">
    <property type="nucleotide sequence ID" value="NZ_JAABNT010000002.1"/>
</dbReference>
<dbReference type="AlphaFoldDB" id="A0A6P0C7M0"/>
<evidence type="ECO:0000259" key="2">
    <source>
        <dbReference type="Pfam" id="PF02120"/>
    </source>
</evidence>
<proteinExistence type="predicted"/>
<feature type="region of interest" description="Disordered" evidence="1">
    <location>
        <begin position="1"/>
        <end position="62"/>
    </location>
</feature>
<dbReference type="Gene3D" id="3.30.750.140">
    <property type="match status" value="1"/>
</dbReference>
<evidence type="ECO:0000256" key="1">
    <source>
        <dbReference type="SAM" id="MobiDB-lite"/>
    </source>
</evidence>
<feature type="compositionally biased region" description="Polar residues" evidence="1">
    <location>
        <begin position="89"/>
        <end position="104"/>
    </location>
</feature>
<feature type="compositionally biased region" description="Polar residues" evidence="1">
    <location>
        <begin position="48"/>
        <end position="58"/>
    </location>
</feature>
<dbReference type="InterPro" id="IPR021136">
    <property type="entry name" value="Flagellar_hook_control-like_C"/>
</dbReference>
<sequence length="241" mass="26134">MLNSPQAPGNDEILIPTLPGQRSKRRAEIRRSVDPVSTTATLPLKPNNPGQATPNAPSGFSMHVLPEHRRNVFFTTRSGDQIDPHASVRTDSQTTTSLPVNNTIPSRMDLPQMISRQIAEALYHMPARPVEITLSPEEQGRVRLALSSSEAGIVVIVLAERSETIDLMRRHINSLEAAFQAIGYSDISFSFSGGGDAETESRAEQTDTSPSKRLNGAEHADPQASQIRLAPGVTAGLDIRL</sequence>
<dbReference type="Pfam" id="PF02120">
    <property type="entry name" value="Flg_hook"/>
    <property type="match status" value="1"/>
</dbReference>
<comment type="caution">
    <text evidence="3">The sequence shown here is derived from an EMBL/GenBank/DDBJ whole genome shotgun (WGS) entry which is preliminary data.</text>
</comment>
<feature type="region of interest" description="Disordered" evidence="1">
    <location>
        <begin position="79"/>
        <end position="104"/>
    </location>
</feature>
<evidence type="ECO:0000313" key="3">
    <source>
        <dbReference type="EMBL" id="NEK21410.1"/>
    </source>
</evidence>
<organism evidence="3 4">
    <name type="scientific">Sulfitobacter sediminilitoris</name>
    <dbReference type="NCBI Taxonomy" id="2698830"/>
    <lineage>
        <taxon>Bacteria</taxon>
        <taxon>Pseudomonadati</taxon>
        <taxon>Pseudomonadota</taxon>
        <taxon>Alphaproteobacteria</taxon>
        <taxon>Rhodobacterales</taxon>
        <taxon>Roseobacteraceae</taxon>
        <taxon>Sulfitobacter</taxon>
    </lineage>
</organism>
<keyword evidence="4" id="KW-1185">Reference proteome</keyword>
<feature type="domain" description="Flagellar hook-length control protein-like C-terminal" evidence="2">
    <location>
        <begin position="130"/>
        <end position="196"/>
    </location>
</feature>
<dbReference type="InterPro" id="IPR038610">
    <property type="entry name" value="FliK-like_C_sf"/>
</dbReference>
<accession>A0A6P0C7M0</accession>
<feature type="region of interest" description="Disordered" evidence="1">
    <location>
        <begin position="193"/>
        <end position="226"/>
    </location>
</feature>
<protein>
    <recommendedName>
        <fullName evidence="2">Flagellar hook-length control protein-like C-terminal domain-containing protein</fullName>
    </recommendedName>
</protein>
<dbReference type="EMBL" id="JAABNT010000002">
    <property type="protein sequence ID" value="NEK21410.1"/>
    <property type="molecule type" value="Genomic_DNA"/>
</dbReference>
<name>A0A6P0C7M0_9RHOB</name>
<gene>
    <name evidence="3" type="ORF">GV827_03210</name>
</gene>
<reference evidence="3 4" key="1">
    <citation type="submission" date="2020-01" db="EMBL/GenBank/DDBJ databases">
        <title>Sulfitobacter sediminilitoris sp. nov., isolated from a tidal flat.</title>
        <authorList>
            <person name="Park S."/>
            <person name="Yoon J.-H."/>
        </authorList>
    </citation>
    <scope>NUCLEOTIDE SEQUENCE [LARGE SCALE GENOMIC DNA]</scope>
    <source>
        <strain evidence="3 4">JBTF-M27</strain>
    </source>
</reference>
<dbReference type="Proteomes" id="UP000468591">
    <property type="component" value="Unassembled WGS sequence"/>
</dbReference>